<evidence type="ECO:0000313" key="3">
    <source>
        <dbReference type="Proteomes" id="UP000297245"/>
    </source>
</evidence>
<keyword evidence="3" id="KW-1185">Reference proteome</keyword>
<proteinExistence type="predicted"/>
<dbReference type="PANTHER" id="PTHR45348">
    <property type="entry name" value="HYPOTHETICAL OXIDOREDUCTASE (EUROFUNG)"/>
    <property type="match status" value="1"/>
</dbReference>
<reference evidence="2 3" key="1">
    <citation type="journal article" date="2019" name="Nat. Ecol. Evol.">
        <title>Megaphylogeny resolves global patterns of mushroom evolution.</title>
        <authorList>
            <person name="Varga T."/>
            <person name="Krizsan K."/>
            <person name="Foldi C."/>
            <person name="Dima B."/>
            <person name="Sanchez-Garcia M."/>
            <person name="Sanchez-Ramirez S."/>
            <person name="Szollosi G.J."/>
            <person name="Szarkandi J.G."/>
            <person name="Papp V."/>
            <person name="Albert L."/>
            <person name="Andreopoulos W."/>
            <person name="Angelini C."/>
            <person name="Antonin V."/>
            <person name="Barry K.W."/>
            <person name="Bougher N.L."/>
            <person name="Buchanan P."/>
            <person name="Buyck B."/>
            <person name="Bense V."/>
            <person name="Catcheside P."/>
            <person name="Chovatia M."/>
            <person name="Cooper J."/>
            <person name="Damon W."/>
            <person name="Desjardin D."/>
            <person name="Finy P."/>
            <person name="Geml J."/>
            <person name="Haridas S."/>
            <person name="Hughes K."/>
            <person name="Justo A."/>
            <person name="Karasinski D."/>
            <person name="Kautmanova I."/>
            <person name="Kiss B."/>
            <person name="Kocsube S."/>
            <person name="Kotiranta H."/>
            <person name="LaButti K.M."/>
            <person name="Lechner B.E."/>
            <person name="Liimatainen K."/>
            <person name="Lipzen A."/>
            <person name="Lukacs Z."/>
            <person name="Mihaltcheva S."/>
            <person name="Morgado L.N."/>
            <person name="Niskanen T."/>
            <person name="Noordeloos M.E."/>
            <person name="Ohm R.A."/>
            <person name="Ortiz-Santana B."/>
            <person name="Ovrebo C."/>
            <person name="Racz N."/>
            <person name="Riley R."/>
            <person name="Savchenko A."/>
            <person name="Shiryaev A."/>
            <person name="Soop K."/>
            <person name="Spirin V."/>
            <person name="Szebenyi C."/>
            <person name="Tomsovsky M."/>
            <person name="Tulloss R.E."/>
            <person name="Uehling J."/>
            <person name="Grigoriev I.V."/>
            <person name="Vagvolgyi C."/>
            <person name="Papp T."/>
            <person name="Martin F.M."/>
            <person name="Miettinen O."/>
            <person name="Hibbett D.S."/>
            <person name="Nagy L.G."/>
        </authorList>
    </citation>
    <scope>NUCLEOTIDE SEQUENCE [LARGE SCALE GENOMIC DNA]</scope>
    <source>
        <strain evidence="2 3">CBS 962.96</strain>
    </source>
</reference>
<dbReference type="SUPFAM" id="SSF51735">
    <property type="entry name" value="NAD(P)-binding Rossmann-fold domains"/>
    <property type="match status" value="1"/>
</dbReference>
<dbReference type="AlphaFoldDB" id="A0A4S8L424"/>
<dbReference type="CDD" id="cd08249">
    <property type="entry name" value="enoyl_reductase_like"/>
    <property type="match status" value="1"/>
</dbReference>
<dbReference type="GO" id="GO:0016651">
    <property type="term" value="F:oxidoreductase activity, acting on NAD(P)H"/>
    <property type="evidence" value="ECO:0007669"/>
    <property type="project" value="InterPro"/>
</dbReference>
<accession>A0A4S8L424</accession>
<dbReference type="InterPro" id="IPR011032">
    <property type="entry name" value="GroES-like_sf"/>
</dbReference>
<gene>
    <name evidence="2" type="ORF">K435DRAFT_765927</name>
</gene>
<dbReference type="InterPro" id="IPR013149">
    <property type="entry name" value="ADH-like_C"/>
</dbReference>
<dbReference type="Pfam" id="PF08240">
    <property type="entry name" value="ADH_N"/>
    <property type="match status" value="1"/>
</dbReference>
<sequence length="363" mass="39354">MNAKTMIAVLTTGDGRTELGRIAVPRPGPKQVLIKVVVAAQNPTDWKTTMNFKQWGNVVGCDFAGIVVELGQEVDEEFIQPGHRVASFVHGAVDLNGSFAEYLVSPAHLLIKIPDHLSFENAAQVPIASLTACQCLFKSLSLPVPLEKTDQHTDSTTIGDILIWGGNTSVGRIAIQLAKMSGVKRIVSTSSPENFEALKKLGVTQVFDYRDHKAGQKINSYTGGKLRIAMDCIGEGTTPFQVSEALSAGGGTISVLNPYLSRKNGVETIHSLGYTLLGQAFEFPCVYEPRSGELEFGTKMTRMVSGLLVEKRLRLSPVRIIPRGLAGVVEGFDIMKRGKANHEKIVYRIADTPPVTSGPDLYF</sequence>
<dbReference type="InterPro" id="IPR036291">
    <property type="entry name" value="NAD(P)-bd_dom_sf"/>
</dbReference>
<dbReference type="Pfam" id="PF00107">
    <property type="entry name" value="ADH_zinc_N"/>
    <property type="match status" value="1"/>
</dbReference>
<dbReference type="Gene3D" id="3.90.180.10">
    <property type="entry name" value="Medium-chain alcohol dehydrogenases, catalytic domain"/>
    <property type="match status" value="1"/>
</dbReference>
<feature type="domain" description="Enoyl reductase (ER)" evidence="1">
    <location>
        <begin position="13"/>
        <end position="347"/>
    </location>
</feature>
<evidence type="ECO:0000313" key="2">
    <source>
        <dbReference type="EMBL" id="THU83296.1"/>
    </source>
</evidence>
<protein>
    <submittedName>
        <fullName evidence="2">GroES-like protein</fullName>
    </submittedName>
</protein>
<dbReference type="InterPro" id="IPR020843">
    <property type="entry name" value="ER"/>
</dbReference>
<dbReference type="Gene3D" id="3.40.50.720">
    <property type="entry name" value="NAD(P)-binding Rossmann-like Domain"/>
    <property type="match status" value="1"/>
</dbReference>
<dbReference type="InterPro" id="IPR047122">
    <property type="entry name" value="Trans-enoyl_RdTase-like"/>
</dbReference>
<dbReference type="SMART" id="SM00829">
    <property type="entry name" value="PKS_ER"/>
    <property type="match status" value="1"/>
</dbReference>
<name>A0A4S8L424_DENBC</name>
<dbReference type="Proteomes" id="UP000297245">
    <property type="component" value="Unassembled WGS sequence"/>
</dbReference>
<organism evidence="2 3">
    <name type="scientific">Dendrothele bispora (strain CBS 962.96)</name>
    <dbReference type="NCBI Taxonomy" id="1314807"/>
    <lineage>
        <taxon>Eukaryota</taxon>
        <taxon>Fungi</taxon>
        <taxon>Dikarya</taxon>
        <taxon>Basidiomycota</taxon>
        <taxon>Agaricomycotina</taxon>
        <taxon>Agaricomycetes</taxon>
        <taxon>Agaricomycetidae</taxon>
        <taxon>Agaricales</taxon>
        <taxon>Agaricales incertae sedis</taxon>
        <taxon>Dendrothele</taxon>
    </lineage>
</organism>
<evidence type="ECO:0000259" key="1">
    <source>
        <dbReference type="SMART" id="SM00829"/>
    </source>
</evidence>
<dbReference type="PANTHER" id="PTHR45348:SF2">
    <property type="entry name" value="ZINC-TYPE ALCOHOL DEHYDROGENASE-LIKE PROTEIN C2E1P3.01"/>
    <property type="match status" value="1"/>
</dbReference>
<dbReference type="OrthoDB" id="10257049at2759"/>
<dbReference type="SUPFAM" id="SSF50129">
    <property type="entry name" value="GroES-like"/>
    <property type="match status" value="1"/>
</dbReference>
<dbReference type="InterPro" id="IPR013154">
    <property type="entry name" value="ADH-like_N"/>
</dbReference>
<dbReference type="EMBL" id="ML179672">
    <property type="protein sequence ID" value="THU83296.1"/>
    <property type="molecule type" value="Genomic_DNA"/>
</dbReference>